<reference evidence="1" key="1">
    <citation type="journal article" date="2021" name="New Phytol.">
        <title>Evolutionary innovations through gain and loss of genes in the ectomycorrhizal Boletales.</title>
        <authorList>
            <person name="Wu G."/>
            <person name="Miyauchi S."/>
            <person name="Morin E."/>
            <person name="Kuo A."/>
            <person name="Drula E."/>
            <person name="Varga T."/>
            <person name="Kohler A."/>
            <person name="Feng B."/>
            <person name="Cao Y."/>
            <person name="Lipzen A."/>
            <person name="Daum C."/>
            <person name="Hundley H."/>
            <person name="Pangilinan J."/>
            <person name="Johnson J."/>
            <person name="Barry K."/>
            <person name="LaButti K."/>
            <person name="Ng V."/>
            <person name="Ahrendt S."/>
            <person name="Min B."/>
            <person name="Choi I.G."/>
            <person name="Park H."/>
            <person name="Plett J.M."/>
            <person name="Magnuson J."/>
            <person name="Spatafora J.W."/>
            <person name="Nagy L.G."/>
            <person name="Henrissat B."/>
            <person name="Grigoriev I.V."/>
            <person name="Yang Z.L."/>
            <person name="Xu J."/>
            <person name="Martin F.M."/>
        </authorList>
    </citation>
    <scope>NUCLEOTIDE SEQUENCE</scope>
    <source>
        <strain evidence="1">ATCC 28755</strain>
    </source>
</reference>
<dbReference type="Proteomes" id="UP000790377">
    <property type="component" value="Unassembled WGS sequence"/>
</dbReference>
<sequence length="193" mass="21678">MSCKDTLTRALVFASIINLAFIGWRLLPVLSSRYAPSVLSYTYRGHDFPDLLPGVEVGSVEFVVEESADYPVLGLASDAQWFSLAGPHEGFVRLGQDDRIFVVSMFHELHCLRLLNAAFDGPASTVSKGHAQHCLNYLRQMALCSADLTLEPGDFATRNFTESERGATHTCRDWRTVYIAMQENWESWRGRSQ</sequence>
<name>A0ACB8A140_9AGAM</name>
<evidence type="ECO:0000313" key="2">
    <source>
        <dbReference type="Proteomes" id="UP000790377"/>
    </source>
</evidence>
<proteinExistence type="predicted"/>
<dbReference type="EMBL" id="MU267964">
    <property type="protein sequence ID" value="KAH7906882.1"/>
    <property type="molecule type" value="Genomic_DNA"/>
</dbReference>
<comment type="caution">
    <text evidence="1">The sequence shown here is derived from an EMBL/GenBank/DDBJ whole genome shotgun (WGS) entry which is preliminary data.</text>
</comment>
<accession>A0ACB8A140</accession>
<gene>
    <name evidence="1" type="ORF">BJ138DRAFT_567267</name>
</gene>
<keyword evidence="2" id="KW-1185">Reference proteome</keyword>
<organism evidence="1 2">
    <name type="scientific">Hygrophoropsis aurantiaca</name>
    <dbReference type="NCBI Taxonomy" id="72124"/>
    <lineage>
        <taxon>Eukaryota</taxon>
        <taxon>Fungi</taxon>
        <taxon>Dikarya</taxon>
        <taxon>Basidiomycota</taxon>
        <taxon>Agaricomycotina</taxon>
        <taxon>Agaricomycetes</taxon>
        <taxon>Agaricomycetidae</taxon>
        <taxon>Boletales</taxon>
        <taxon>Coniophorineae</taxon>
        <taxon>Hygrophoropsidaceae</taxon>
        <taxon>Hygrophoropsis</taxon>
    </lineage>
</organism>
<protein>
    <submittedName>
        <fullName evidence="1">Uncharacterized protein</fullName>
    </submittedName>
</protein>
<evidence type="ECO:0000313" key="1">
    <source>
        <dbReference type="EMBL" id="KAH7906882.1"/>
    </source>
</evidence>